<comment type="PTM">
    <text evidence="8">Binds 2 heme c groups covalently per subunit.</text>
</comment>
<dbReference type="InterPro" id="IPR036909">
    <property type="entry name" value="Cyt_c-like_dom_sf"/>
</dbReference>
<feature type="binding site" description="axial binding residue" evidence="9">
    <location>
        <position position="144"/>
    </location>
    <ligand>
        <name>heme c</name>
        <dbReference type="ChEBI" id="CHEBI:61717"/>
        <label>2</label>
    </ligand>
    <ligandPart>
        <name>Fe</name>
        <dbReference type="ChEBI" id="CHEBI:18248"/>
    </ligandPart>
</feature>
<keyword evidence="5" id="KW-0574">Periplasm</keyword>
<feature type="chain" id="PRO_5015751979" evidence="10">
    <location>
        <begin position="28"/>
        <end position="207"/>
    </location>
</feature>
<comment type="subcellular location">
    <subcellularLocation>
        <location evidence="1">Periplasm</location>
    </subcellularLocation>
</comment>
<name>A0A2S3R7J2_VIBVL</name>
<feature type="domain" description="Cytochrome c" evidence="11">
    <location>
        <begin position="17"/>
        <end position="116"/>
    </location>
</feature>
<dbReference type="InterPro" id="IPR050597">
    <property type="entry name" value="Cytochrome_c_Oxidase_Subunit"/>
</dbReference>
<evidence type="ECO:0000256" key="7">
    <source>
        <dbReference type="ARBA" id="ARBA00023004"/>
    </source>
</evidence>
<feature type="binding site" description="covalent" evidence="8">
    <location>
        <position position="38"/>
    </location>
    <ligand>
        <name>heme c</name>
        <dbReference type="ChEBI" id="CHEBI:61717"/>
        <label>1</label>
    </ligand>
</feature>
<evidence type="ECO:0000259" key="11">
    <source>
        <dbReference type="PROSITE" id="PS51007"/>
    </source>
</evidence>
<feature type="binding site" description="covalent" evidence="8">
    <location>
        <position position="41"/>
    </location>
    <ligand>
        <name>heme c</name>
        <dbReference type="ChEBI" id="CHEBI:61717"/>
        <label>1</label>
    </ligand>
</feature>
<feature type="binding site" description="covalent" evidence="8">
    <location>
        <position position="140"/>
    </location>
    <ligand>
        <name>heme c</name>
        <dbReference type="ChEBI" id="CHEBI:61717"/>
        <label>2</label>
    </ligand>
</feature>
<keyword evidence="7 9" id="KW-0408">Iron</keyword>
<dbReference type="EMBL" id="PDGH01000027">
    <property type="protein sequence ID" value="POB49657.1"/>
    <property type="molecule type" value="Genomic_DNA"/>
</dbReference>
<accession>A0A2S3R7J2</accession>
<evidence type="ECO:0000256" key="5">
    <source>
        <dbReference type="ARBA" id="ARBA00022764"/>
    </source>
</evidence>
<evidence type="ECO:0000313" key="13">
    <source>
        <dbReference type="Proteomes" id="UP000237466"/>
    </source>
</evidence>
<evidence type="ECO:0000256" key="4">
    <source>
        <dbReference type="ARBA" id="ARBA00022723"/>
    </source>
</evidence>
<evidence type="ECO:0000256" key="8">
    <source>
        <dbReference type="PIRSR" id="PIRSR000005-1"/>
    </source>
</evidence>
<dbReference type="Gene3D" id="1.10.760.10">
    <property type="entry name" value="Cytochrome c-like domain"/>
    <property type="match status" value="2"/>
</dbReference>
<dbReference type="PIRSF" id="PIRSF000005">
    <property type="entry name" value="Cytochrome_c4"/>
    <property type="match status" value="1"/>
</dbReference>
<dbReference type="PANTHER" id="PTHR33751:SF9">
    <property type="entry name" value="CYTOCHROME C4"/>
    <property type="match status" value="1"/>
</dbReference>
<feature type="signal peptide" evidence="10">
    <location>
        <begin position="1"/>
        <end position="27"/>
    </location>
</feature>
<evidence type="ECO:0000256" key="1">
    <source>
        <dbReference type="ARBA" id="ARBA00004418"/>
    </source>
</evidence>
<feature type="domain" description="Cytochrome c" evidence="11">
    <location>
        <begin position="127"/>
        <end position="207"/>
    </location>
</feature>
<evidence type="ECO:0000256" key="10">
    <source>
        <dbReference type="SAM" id="SignalP"/>
    </source>
</evidence>
<dbReference type="Pfam" id="PF00034">
    <property type="entry name" value="Cytochrom_C"/>
    <property type="match status" value="1"/>
</dbReference>
<feature type="binding site" description="covalent" evidence="8">
    <location>
        <position position="143"/>
    </location>
    <ligand>
        <name>heme c</name>
        <dbReference type="ChEBI" id="CHEBI:61717"/>
        <label>2</label>
    </ligand>
</feature>
<dbReference type="Proteomes" id="UP000237466">
    <property type="component" value="Unassembled WGS sequence"/>
</dbReference>
<feature type="binding site" description="axial binding residue" evidence="9">
    <location>
        <position position="93"/>
    </location>
    <ligand>
        <name>heme c</name>
        <dbReference type="ChEBI" id="CHEBI:61717"/>
        <label>1</label>
    </ligand>
    <ligandPart>
        <name>Fe</name>
        <dbReference type="ChEBI" id="CHEBI:18248"/>
    </ligandPart>
</feature>
<sequence>MLDKKSTLNNIFCTIALVIASIGSAFASTQALVSEKQCDACHGANGVSGHTDIPTIAGIPEFNLSDQMLRYLEGRPANTVQHVSGDISQSGDMATIVRSLTEEEIEQLAAYYADMEFVRAKQPFDQALANQGKAIHLKSCESCHADGGSDPLDEASILAGQQKGYLITTLTQFHQGKRSADKKMDKAIKALSQEERQALVEYYASFQ</sequence>
<proteinExistence type="predicted"/>
<dbReference type="RefSeq" id="WP_011081114.1">
    <property type="nucleotide sequence ID" value="NZ_CABMOC010000003.1"/>
</dbReference>
<keyword evidence="2" id="KW-0813">Transport</keyword>
<evidence type="ECO:0000256" key="6">
    <source>
        <dbReference type="ARBA" id="ARBA00022982"/>
    </source>
</evidence>
<evidence type="ECO:0000313" key="12">
    <source>
        <dbReference type="EMBL" id="POB49657.1"/>
    </source>
</evidence>
<dbReference type="PROSITE" id="PS51007">
    <property type="entry name" value="CYTC"/>
    <property type="match status" value="2"/>
</dbReference>
<dbReference type="AlphaFoldDB" id="A0A2S3R7J2"/>
<keyword evidence="3 8" id="KW-0349">Heme</keyword>
<evidence type="ECO:0000256" key="3">
    <source>
        <dbReference type="ARBA" id="ARBA00022617"/>
    </source>
</evidence>
<keyword evidence="10" id="KW-0732">Signal</keyword>
<dbReference type="PANTHER" id="PTHR33751">
    <property type="entry name" value="CBB3-TYPE CYTOCHROME C OXIDASE SUBUNIT FIXP"/>
    <property type="match status" value="1"/>
</dbReference>
<gene>
    <name evidence="12" type="ORF">CRN52_02690</name>
</gene>
<dbReference type="Pfam" id="PF13442">
    <property type="entry name" value="Cytochrome_CBB3"/>
    <property type="match status" value="1"/>
</dbReference>
<evidence type="ECO:0000256" key="2">
    <source>
        <dbReference type="ARBA" id="ARBA00022448"/>
    </source>
</evidence>
<keyword evidence="6" id="KW-0249">Electron transport</keyword>
<keyword evidence="4 9" id="KW-0479">Metal-binding</keyword>
<protein>
    <submittedName>
        <fullName evidence="12">Cytochrome c-553</fullName>
    </submittedName>
</protein>
<feature type="binding site" description="axial binding residue" evidence="9">
    <location>
        <position position="184"/>
    </location>
    <ligand>
        <name>heme c</name>
        <dbReference type="ChEBI" id="CHEBI:61717"/>
        <label>2</label>
    </ligand>
    <ligandPart>
        <name>Fe</name>
        <dbReference type="ChEBI" id="CHEBI:18248"/>
    </ligandPart>
</feature>
<dbReference type="GO" id="GO:0005506">
    <property type="term" value="F:iron ion binding"/>
    <property type="evidence" value="ECO:0007669"/>
    <property type="project" value="InterPro"/>
</dbReference>
<comment type="caution">
    <text evidence="12">The sequence shown here is derived from an EMBL/GenBank/DDBJ whole genome shotgun (WGS) entry which is preliminary data.</text>
</comment>
<dbReference type="GO" id="GO:0020037">
    <property type="term" value="F:heme binding"/>
    <property type="evidence" value="ECO:0007669"/>
    <property type="project" value="InterPro"/>
</dbReference>
<reference evidence="12 13" key="1">
    <citation type="journal article" date="2018" name="Front. Microbiol.">
        <title>Phylogeny of Vibrio vulnificus from the Analysis of the Core-Genome: Implications for Intra-Species Taxonomy.</title>
        <authorList>
            <person name="Roig F.J."/>
            <person name="Gonzalez-Candelas F."/>
            <person name="Sanjuan E."/>
            <person name="Fouz B."/>
            <person name="Feil E.J."/>
            <person name="Llorens C."/>
            <person name="Baker-Austin C."/>
            <person name="Oliver J.D."/>
            <person name="Danin-Poleg Y."/>
            <person name="Gibas C.J."/>
            <person name="Kashi Y."/>
            <person name="Gulig P.A."/>
            <person name="Morrison S.S."/>
            <person name="Amaro C."/>
        </authorList>
    </citation>
    <scope>NUCLEOTIDE SEQUENCE [LARGE SCALE GENOMIC DNA]</scope>
    <source>
        <strain evidence="12 13">CECT4608</strain>
    </source>
</reference>
<dbReference type="GO" id="GO:0042597">
    <property type="term" value="C:periplasmic space"/>
    <property type="evidence" value="ECO:0007669"/>
    <property type="project" value="UniProtKB-SubCell"/>
</dbReference>
<dbReference type="GO" id="GO:0009055">
    <property type="term" value="F:electron transfer activity"/>
    <property type="evidence" value="ECO:0007669"/>
    <property type="project" value="InterPro"/>
</dbReference>
<dbReference type="SUPFAM" id="SSF46626">
    <property type="entry name" value="Cytochrome c"/>
    <property type="match status" value="2"/>
</dbReference>
<organism evidence="12 13">
    <name type="scientific">Vibrio vulnificus</name>
    <dbReference type="NCBI Taxonomy" id="672"/>
    <lineage>
        <taxon>Bacteria</taxon>
        <taxon>Pseudomonadati</taxon>
        <taxon>Pseudomonadota</taxon>
        <taxon>Gammaproteobacteria</taxon>
        <taxon>Vibrionales</taxon>
        <taxon>Vibrionaceae</taxon>
        <taxon>Vibrio</taxon>
    </lineage>
</organism>
<dbReference type="InterPro" id="IPR024167">
    <property type="entry name" value="Cytochrome_c4-like"/>
</dbReference>
<evidence type="ECO:0000256" key="9">
    <source>
        <dbReference type="PIRSR" id="PIRSR000005-2"/>
    </source>
</evidence>
<dbReference type="InterPro" id="IPR009056">
    <property type="entry name" value="Cyt_c-like_dom"/>
</dbReference>
<feature type="binding site" description="axial binding residue" evidence="9">
    <location>
        <position position="42"/>
    </location>
    <ligand>
        <name>heme c</name>
        <dbReference type="ChEBI" id="CHEBI:61717"/>
        <label>1</label>
    </ligand>
    <ligandPart>
        <name>Fe</name>
        <dbReference type="ChEBI" id="CHEBI:18248"/>
    </ligandPart>
</feature>